<name>A0A2U3K671_9BACT</name>
<dbReference type="InterPro" id="IPR039568">
    <property type="entry name" value="Peptidase_MA-like_dom"/>
</dbReference>
<dbReference type="EMBL" id="OMOD01000046">
    <property type="protein sequence ID" value="SPF35143.1"/>
    <property type="molecule type" value="Genomic_DNA"/>
</dbReference>
<feature type="repeat" description="TPR" evidence="1">
    <location>
        <begin position="193"/>
        <end position="226"/>
    </location>
</feature>
<dbReference type="Pfam" id="PF13432">
    <property type="entry name" value="TPR_16"/>
    <property type="match status" value="1"/>
</dbReference>
<dbReference type="AlphaFoldDB" id="A0A2U3K671"/>
<evidence type="ECO:0000256" key="1">
    <source>
        <dbReference type="PROSITE-ProRule" id="PRU00339"/>
    </source>
</evidence>
<evidence type="ECO:0000313" key="4">
    <source>
        <dbReference type="Proteomes" id="UP000238701"/>
    </source>
</evidence>
<feature type="domain" description="Peptidase MA-like" evidence="2">
    <location>
        <begin position="306"/>
        <end position="466"/>
    </location>
</feature>
<sequence>MRLRVTILFVWLMCTGIGALADTIHLKNGRTIVADHVRENGSHYEYDVGDDSYAIPKSLVDHIDAGGMPTNGASSAAKVADLPTFTPTDSLDDEGPVFVQIVKEGKVDPDVLASLESKGNAELSAIANFIAGKFEFDHGNIAQSRQYFEAALRYQPDNATILIYYAALLVRTGNASQALPYAERAVRSAPDSPDAYTMLGYAQFASDHTKDAVASWKRSLELRPDPAVRQLLAKAQREEKAESDFSQGESSHFTLHYEGKQTSEAFRNQLIAALESDYEDLVRDLGNPPRDNILVTLYTEQAFFDVTHAPTWSGAMNDGKLRIPVSGLSSVTPELARVLKHELAHSFITQLSGGRCPPWLHEGIAQLLEPKSLGGDGHQLAVLFKMQQNIPLNALEGSFMNFSGAQAYVAYAESLAAVSYINDSYGMSDIQRILERLSQGNSTEAALRATIHSDYGQLQDDLAKYLADKYGD</sequence>
<dbReference type="InterPro" id="IPR019734">
    <property type="entry name" value="TPR_rpt"/>
</dbReference>
<dbReference type="SMART" id="SM00028">
    <property type="entry name" value="TPR"/>
    <property type="match status" value="3"/>
</dbReference>
<dbReference type="PANTHER" id="PTHR15544:SF0">
    <property type="entry name" value="TETRATRICOPEPTIDE REPEAT PROTEIN 33"/>
    <property type="match status" value="1"/>
</dbReference>
<keyword evidence="1" id="KW-0802">TPR repeat</keyword>
<dbReference type="SUPFAM" id="SSF48452">
    <property type="entry name" value="TPR-like"/>
    <property type="match status" value="1"/>
</dbReference>
<dbReference type="PROSITE" id="PS50005">
    <property type="entry name" value="TPR"/>
    <property type="match status" value="2"/>
</dbReference>
<dbReference type="Gene3D" id="1.25.40.10">
    <property type="entry name" value="Tetratricopeptide repeat domain"/>
    <property type="match status" value="1"/>
</dbReference>
<proteinExistence type="predicted"/>
<dbReference type="InterPro" id="IPR052658">
    <property type="entry name" value="TPR-containing"/>
</dbReference>
<organism evidence="3 4">
    <name type="scientific">Candidatus Sulfotelmatobacter kueseliae</name>
    <dbReference type="NCBI Taxonomy" id="2042962"/>
    <lineage>
        <taxon>Bacteria</taxon>
        <taxon>Pseudomonadati</taxon>
        <taxon>Acidobacteriota</taxon>
        <taxon>Terriglobia</taxon>
        <taxon>Terriglobales</taxon>
        <taxon>Candidatus Korobacteraceae</taxon>
        <taxon>Candidatus Sulfotelmatobacter</taxon>
    </lineage>
</organism>
<dbReference type="Pfam" id="PF13485">
    <property type="entry name" value="Peptidase_MA_2"/>
    <property type="match status" value="1"/>
</dbReference>
<feature type="repeat" description="TPR" evidence="1">
    <location>
        <begin position="125"/>
        <end position="158"/>
    </location>
</feature>
<dbReference type="InterPro" id="IPR011990">
    <property type="entry name" value="TPR-like_helical_dom_sf"/>
</dbReference>
<evidence type="ECO:0000259" key="2">
    <source>
        <dbReference type="Pfam" id="PF13485"/>
    </source>
</evidence>
<reference evidence="4" key="1">
    <citation type="submission" date="2018-02" db="EMBL/GenBank/DDBJ databases">
        <authorList>
            <person name="Hausmann B."/>
        </authorList>
    </citation>
    <scope>NUCLEOTIDE SEQUENCE [LARGE SCALE GENOMIC DNA]</scope>
    <source>
        <strain evidence="4">Peat soil MAG SbA1</strain>
    </source>
</reference>
<dbReference type="Proteomes" id="UP000238701">
    <property type="component" value="Unassembled WGS sequence"/>
</dbReference>
<protein>
    <submittedName>
        <fullName evidence="3">TPR repeat protein</fullName>
    </submittedName>
</protein>
<dbReference type="PANTHER" id="PTHR15544">
    <property type="entry name" value="OSMOSIS RESPONSIVE FACTOR"/>
    <property type="match status" value="1"/>
</dbReference>
<accession>A0A2U3K671</accession>
<gene>
    <name evidence="3" type="ORF">SBA1_140033</name>
</gene>
<dbReference type="OrthoDB" id="9787613at2"/>
<evidence type="ECO:0000313" key="3">
    <source>
        <dbReference type="EMBL" id="SPF35143.1"/>
    </source>
</evidence>